<keyword evidence="3" id="KW-0175">Coiled coil</keyword>
<protein>
    <recommendedName>
        <fullName evidence="8">P-loop containing nucleoside triphosphate hydrolase protein</fullName>
    </recommendedName>
</protein>
<dbReference type="Proteomes" id="UP000777482">
    <property type="component" value="Unassembled WGS sequence"/>
</dbReference>
<dbReference type="AlphaFoldDB" id="A0A9P6W4T7"/>
<dbReference type="EMBL" id="PUHQ01000013">
    <property type="protein sequence ID" value="KAG0664588.1"/>
    <property type="molecule type" value="Genomic_DNA"/>
</dbReference>
<feature type="domain" description="Dynamin-type G" evidence="5">
    <location>
        <begin position="53"/>
        <end position="342"/>
    </location>
</feature>
<organism evidence="6 7">
    <name type="scientific">Rhodotorula mucilaginosa</name>
    <name type="common">Yeast</name>
    <name type="synonym">Rhodotorula rubra</name>
    <dbReference type="NCBI Taxonomy" id="5537"/>
    <lineage>
        <taxon>Eukaryota</taxon>
        <taxon>Fungi</taxon>
        <taxon>Dikarya</taxon>
        <taxon>Basidiomycota</taxon>
        <taxon>Pucciniomycotina</taxon>
        <taxon>Microbotryomycetes</taxon>
        <taxon>Sporidiobolales</taxon>
        <taxon>Sporidiobolaceae</taxon>
        <taxon>Rhodotorula</taxon>
    </lineage>
</organism>
<sequence length="713" mass="78343">MTAENGVDAATAPVTALVAKPAAQGISASAYSKKRRQLVSLIDQLRSAGASTEIDLPRIAVIGNQSAGKSSLVEAISGIKVPRDAGTCTRCPMEIRLRSSPDPWSCRVSLRFETDAENRPIETIREIPFGASTEDPNEDKEFFVKLSDEEICQAKSDARPERLRNQLSFSTNLVCVDVSGPVTDLAFLDLPGIISNADDTRDIELIETMVKNSISGNTLILLTVTMKDDFQNQKAVLLAKEADPEGQRTIGVLTKADTVQRGEHASWLELVEGRRHQLAHGFFVTKQPGTEDLAKNLTFQKARSAEAKFFDRVEPWNNLAPHVKRQLGTRHLIRSDIASSLASVRAALKDLPAPPSSDPVSEMHARLAALSRHLDLLAQGATGYAGLVQAKNREDQRFKSMIRATKPHFIPFTASKDEADARETWEETNEGRFKKAQNEVDALVMDLDQLETHIQEHKGREVPLNTPYGAKTSLMKDAMGPWLGLSLDSLERSKGPIGTAVLNLANRHFKAFSAELLEIASLTVSEVLEQLFIVANARIDDIIELESTPFTLNDHYFAQTRDDVLTALKRARQGPDSLQVTIYEKDHVSTALSALAAAGYKGVTADHLPRLLGPAKHEEALDAAAQTVAYWKIAYKRLVDDIPRIIDAAVIRPLPSAISKALLEHLVTVGKDEIERLMAEPAPLAAERAELNLRKTRLEEAKRVLVSFGRSVD</sequence>
<comment type="caution">
    <text evidence="6">The sequence shown here is derived from an EMBL/GenBank/DDBJ whole genome shotgun (WGS) entry which is preliminary data.</text>
</comment>
<dbReference type="PROSITE" id="PS51388">
    <property type="entry name" value="GED"/>
    <property type="match status" value="1"/>
</dbReference>
<dbReference type="PROSITE" id="PS51718">
    <property type="entry name" value="G_DYNAMIN_2"/>
    <property type="match status" value="1"/>
</dbReference>
<dbReference type="SMART" id="SM00053">
    <property type="entry name" value="DYNc"/>
    <property type="match status" value="1"/>
</dbReference>
<dbReference type="SMART" id="SM00302">
    <property type="entry name" value="GED"/>
    <property type="match status" value="1"/>
</dbReference>
<dbReference type="PANTHER" id="PTHR11566">
    <property type="entry name" value="DYNAMIN"/>
    <property type="match status" value="1"/>
</dbReference>
<keyword evidence="7" id="KW-1185">Reference proteome</keyword>
<evidence type="ECO:0000313" key="7">
    <source>
        <dbReference type="Proteomes" id="UP000777482"/>
    </source>
</evidence>
<dbReference type="InterPro" id="IPR027417">
    <property type="entry name" value="P-loop_NTPase"/>
</dbReference>
<dbReference type="InterPro" id="IPR022812">
    <property type="entry name" value="Dynamin"/>
</dbReference>
<evidence type="ECO:0008006" key="8">
    <source>
        <dbReference type="Google" id="ProtNLM"/>
    </source>
</evidence>
<dbReference type="PANTHER" id="PTHR11566:SF21">
    <property type="entry name" value="DYNAMIN RELATED PROTEIN 1, ISOFORM A"/>
    <property type="match status" value="1"/>
</dbReference>
<evidence type="ECO:0000313" key="6">
    <source>
        <dbReference type="EMBL" id="KAG0664588.1"/>
    </source>
</evidence>
<feature type="domain" description="GED" evidence="4">
    <location>
        <begin position="620"/>
        <end position="713"/>
    </location>
</feature>
<accession>A0A9P6W4T7</accession>
<dbReference type="InterPro" id="IPR020850">
    <property type="entry name" value="GED_dom"/>
</dbReference>
<dbReference type="Gene3D" id="1.20.120.1240">
    <property type="entry name" value="Dynamin, middle domain"/>
    <property type="match status" value="1"/>
</dbReference>
<dbReference type="InterPro" id="IPR001401">
    <property type="entry name" value="Dynamin_GTPase"/>
</dbReference>
<keyword evidence="1" id="KW-0547">Nucleotide-binding</keyword>
<name>A0A9P6W4T7_RHOMI</name>
<evidence type="ECO:0000259" key="5">
    <source>
        <dbReference type="PROSITE" id="PS51718"/>
    </source>
</evidence>
<proteinExistence type="predicted"/>
<dbReference type="Pfam" id="PF00350">
    <property type="entry name" value="Dynamin_N"/>
    <property type="match status" value="1"/>
</dbReference>
<evidence type="ECO:0000256" key="3">
    <source>
        <dbReference type="SAM" id="Coils"/>
    </source>
</evidence>
<dbReference type="InterPro" id="IPR000375">
    <property type="entry name" value="Dynamin_stalk"/>
</dbReference>
<keyword evidence="2" id="KW-0342">GTP-binding</keyword>
<dbReference type="InterPro" id="IPR003130">
    <property type="entry name" value="GED"/>
</dbReference>
<dbReference type="Pfam" id="PF02212">
    <property type="entry name" value="GED"/>
    <property type="match status" value="1"/>
</dbReference>
<reference evidence="6 7" key="1">
    <citation type="submission" date="2020-11" db="EMBL/GenBank/DDBJ databases">
        <title>Kefir isolates.</title>
        <authorList>
            <person name="Marcisauskas S."/>
            <person name="Kim Y."/>
            <person name="Blasche S."/>
        </authorList>
    </citation>
    <scope>NUCLEOTIDE SEQUENCE [LARGE SCALE GENOMIC DNA]</scope>
    <source>
        <strain evidence="6 7">KR</strain>
    </source>
</reference>
<dbReference type="Pfam" id="PF01031">
    <property type="entry name" value="Dynamin_M"/>
    <property type="match status" value="1"/>
</dbReference>
<dbReference type="Gene3D" id="3.40.50.300">
    <property type="entry name" value="P-loop containing nucleotide triphosphate hydrolases"/>
    <property type="match status" value="1"/>
</dbReference>
<dbReference type="GO" id="GO:0005737">
    <property type="term" value="C:cytoplasm"/>
    <property type="evidence" value="ECO:0007669"/>
    <property type="project" value="TreeGrafter"/>
</dbReference>
<dbReference type="SUPFAM" id="SSF52540">
    <property type="entry name" value="P-loop containing nucleoside triphosphate hydrolases"/>
    <property type="match status" value="1"/>
</dbReference>
<feature type="coiled-coil region" evidence="3">
    <location>
        <begin position="433"/>
        <end position="460"/>
    </location>
</feature>
<dbReference type="GO" id="GO:0005525">
    <property type="term" value="F:GTP binding"/>
    <property type="evidence" value="ECO:0007669"/>
    <property type="project" value="InterPro"/>
</dbReference>
<gene>
    <name evidence="6" type="ORF">C6P46_001184</name>
</gene>
<evidence type="ECO:0000256" key="1">
    <source>
        <dbReference type="ARBA" id="ARBA00022741"/>
    </source>
</evidence>
<dbReference type="GO" id="GO:0005874">
    <property type="term" value="C:microtubule"/>
    <property type="evidence" value="ECO:0007669"/>
    <property type="project" value="TreeGrafter"/>
</dbReference>
<dbReference type="GO" id="GO:0003924">
    <property type="term" value="F:GTPase activity"/>
    <property type="evidence" value="ECO:0007669"/>
    <property type="project" value="InterPro"/>
</dbReference>
<evidence type="ECO:0000259" key="4">
    <source>
        <dbReference type="PROSITE" id="PS51388"/>
    </source>
</evidence>
<dbReference type="OrthoDB" id="5061070at2759"/>
<dbReference type="InterPro" id="IPR045063">
    <property type="entry name" value="Dynamin_N"/>
</dbReference>
<dbReference type="InterPro" id="IPR030381">
    <property type="entry name" value="G_DYNAMIN_dom"/>
</dbReference>
<dbReference type="GO" id="GO:0008017">
    <property type="term" value="F:microtubule binding"/>
    <property type="evidence" value="ECO:0007669"/>
    <property type="project" value="TreeGrafter"/>
</dbReference>
<evidence type="ECO:0000256" key="2">
    <source>
        <dbReference type="ARBA" id="ARBA00023134"/>
    </source>
</evidence>
<dbReference type="PRINTS" id="PR00195">
    <property type="entry name" value="DYNAMIN"/>
</dbReference>
<dbReference type="CDD" id="cd08771">
    <property type="entry name" value="DLP_1"/>
    <property type="match status" value="1"/>
</dbReference>
<dbReference type="GO" id="GO:0016020">
    <property type="term" value="C:membrane"/>
    <property type="evidence" value="ECO:0007669"/>
    <property type="project" value="TreeGrafter"/>
</dbReference>